<dbReference type="AlphaFoldDB" id="A0AAE1TGN3"/>
<dbReference type="PROSITE" id="PS50891">
    <property type="entry name" value="LOB"/>
    <property type="match status" value="1"/>
</dbReference>
<dbReference type="Pfam" id="PF03195">
    <property type="entry name" value="LOB"/>
    <property type="match status" value="1"/>
</dbReference>
<dbReference type="Proteomes" id="UP001293593">
    <property type="component" value="Unassembled WGS sequence"/>
</dbReference>
<comment type="caution">
    <text evidence="4">The sequence shown here is derived from an EMBL/GenBank/DDBJ whole genome shotgun (WGS) entry which is preliminary data.</text>
</comment>
<evidence type="ECO:0000256" key="2">
    <source>
        <dbReference type="SAM" id="MobiDB-lite"/>
    </source>
</evidence>
<name>A0AAE1TGN3_9FABA</name>
<dbReference type="GO" id="GO:0010468">
    <property type="term" value="P:regulation of gene expression"/>
    <property type="evidence" value="ECO:0007669"/>
    <property type="project" value="TreeGrafter"/>
</dbReference>
<evidence type="ECO:0000313" key="4">
    <source>
        <dbReference type="EMBL" id="KAK4284492.1"/>
    </source>
</evidence>
<dbReference type="PANTHER" id="PTHR31304">
    <property type="entry name" value="LOB DOMAIN-CONTAINING PROTEIN 38"/>
    <property type="match status" value="1"/>
</dbReference>
<reference evidence="4" key="1">
    <citation type="submission" date="2023-10" db="EMBL/GenBank/DDBJ databases">
        <title>Chromosome-level genome of the transformable northern wattle, Acacia crassicarpa.</title>
        <authorList>
            <person name="Massaro I."/>
            <person name="Sinha N.R."/>
            <person name="Poethig S."/>
            <person name="Leichty A.R."/>
        </authorList>
    </citation>
    <scope>NUCLEOTIDE SEQUENCE</scope>
    <source>
        <strain evidence="4">Acra3RX</strain>
        <tissue evidence="4">Leaf</tissue>
    </source>
</reference>
<dbReference type="InterPro" id="IPR004883">
    <property type="entry name" value="LOB"/>
</dbReference>
<feature type="domain" description="LOB" evidence="3">
    <location>
        <begin position="1"/>
        <end position="107"/>
    </location>
</feature>
<organism evidence="4 5">
    <name type="scientific">Acacia crassicarpa</name>
    <name type="common">northern wattle</name>
    <dbReference type="NCBI Taxonomy" id="499986"/>
    <lineage>
        <taxon>Eukaryota</taxon>
        <taxon>Viridiplantae</taxon>
        <taxon>Streptophyta</taxon>
        <taxon>Embryophyta</taxon>
        <taxon>Tracheophyta</taxon>
        <taxon>Spermatophyta</taxon>
        <taxon>Magnoliopsida</taxon>
        <taxon>eudicotyledons</taxon>
        <taxon>Gunneridae</taxon>
        <taxon>Pentapetalae</taxon>
        <taxon>rosids</taxon>
        <taxon>fabids</taxon>
        <taxon>Fabales</taxon>
        <taxon>Fabaceae</taxon>
        <taxon>Caesalpinioideae</taxon>
        <taxon>mimosoid clade</taxon>
        <taxon>Acacieae</taxon>
        <taxon>Acacia</taxon>
    </lineage>
</organism>
<evidence type="ECO:0000313" key="5">
    <source>
        <dbReference type="Proteomes" id="UP001293593"/>
    </source>
</evidence>
<keyword evidence="5" id="KW-1185">Reference proteome</keyword>
<accession>A0AAE1TGN3</accession>
<dbReference type="EMBL" id="JAWXYG010000001">
    <property type="protein sequence ID" value="KAK4284492.1"/>
    <property type="molecule type" value="Genomic_DNA"/>
</dbReference>
<protein>
    <recommendedName>
        <fullName evidence="3">LOB domain-containing protein</fullName>
    </recommendedName>
</protein>
<comment type="similarity">
    <text evidence="1">Belongs to the LOB domain-containing protein family.</text>
</comment>
<evidence type="ECO:0000256" key="1">
    <source>
        <dbReference type="ARBA" id="ARBA00005474"/>
    </source>
</evidence>
<gene>
    <name evidence="4" type="ORF">QN277_001317</name>
</gene>
<sequence length="212" mass="23268">MSCSGCRVLRKGCSNECMLQHCLQGIQCPQAQAHATVFVAKFFGRARLMSLVSAVPPSQRPHLFQSLLHEALGRTINPVSGAVGLLRTGNWHLCQMAVEMVLRGNALSPLPPDFSVGSVAVEDDGLGSAINSGTNWRDMKGERSSMVLKRKLMSGSNIDDDLKDFEARHQRMPERAKKHRAVTPSTEESETTTFGSGLQQGSAQRRLLKLFY</sequence>
<feature type="region of interest" description="Disordered" evidence="2">
    <location>
        <begin position="172"/>
        <end position="199"/>
    </location>
</feature>
<dbReference type="PANTHER" id="PTHR31304:SF62">
    <property type="entry name" value="LOB DOMAIN-CONTAINING PROTEIN"/>
    <property type="match status" value="1"/>
</dbReference>
<proteinExistence type="inferred from homology"/>
<evidence type="ECO:0000259" key="3">
    <source>
        <dbReference type="PROSITE" id="PS50891"/>
    </source>
</evidence>